<keyword evidence="9" id="KW-0464">Manganese</keyword>
<keyword evidence="8" id="KW-0460">Magnesium</keyword>
<name>A0ABT3KBR2_9GAMM</name>
<dbReference type="Pfam" id="PF00425">
    <property type="entry name" value="Chorismate_bind"/>
    <property type="match status" value="1"/>
</dbReference>
<feature type="domain" description="Nudix hydrolase" evidence="10">
    <location>
        <begin position="527"/>
        <end position="629"/>
    </location>
</feature>
<dbReference type="SUPFAM" id="SSF55811">
    <property type="entry name" value="Nudix"/>
    <property type="match status" value="1"/>
</dbReference>
<dbReference type="Proteomes" id="UP001431181">
    <property type="component" value="Unassembled WGS sequence"/>
</dbReference>
<keyword evidence="12" id="KW-1185">Reference proteome</keyword>
<evidence type="ECO:0000259" key="10">
    <source>
        <dbReference type="PROSITE" id="PS51462"/>
    </source>
</evidence>
<evidence type="ECO:0000256" key="4">
    <source>
        <dbReference type="ARBA" id="ARBA00013139"/>
    </source>
</evidence>
<dbReference type="InterPro" id="IPR006805">
    <property type="entry name" value="Anth_synth_I_N"/>
</dbReference>
<comment type="caution">
    <text evidence="11">The sequence shown here is derived from an EMBL/GenBank/DDBJ whole genome shotgun (WGS) entry which is preliminary data.</text>
</comment>
<evidence type="ECO:0000256" key="6">
    <source>
        <dbReference type="ARBA" id="ARBA00022723"/>
    </source>
</evidence>
<dbReference type="PANTHER" id="PTHR11236:SF50">
    <property type="entry name" value="AMINODEOXYCHORISMATE SYNTHASE COMPONENT 1"/>
    <property type="match status" value="1"/>
</dbReference>
<keyword evidence="11" id="KW-0032">Aminotransferase</keyword>
<dbReference type="InterPro" id="IPR045121">
    <property type="entry name" value="CoAse"/>
</dbReference>
<dbReference type="InterPro" id="IPR005802">
    <property type="entry name" value="ADC_synth_comp_1"/>
</dbReference>
<evidence type="ECO:0000256" key="8">
    <source>
        <dbReference type="ARBA" id="ARBA00022842"/>
    </source>
</evidence>
<sequence>MSEIKKVNLPYQASLLSFFSAVRDLPYPALLDSNHQHFPDTNFDILVANPLARIHPVANGQPISWYTKPFYSLSATHNPMALMNELMSLICQEAWAKSAPKDLPFVGGLLGYYGYESGHFVEQLPDTVEHDVQLETLSVGLYSWAVITCHKKKTTQLITSPWCPSEDVADLINRFTSACDDVLVKHDLNEARPFRLQAPFSSNMTEAEYAQKFCKVQDYIQSGDCYQVNLAQRFSTRYQGDTFTAYHRLREACPTPFSAYMEISATQSILSHSPERFLLCDQGRVESKPIKGTVARGATAEEDKANADWLQTSEKDRAENLMIVDLLRNDLGRTCLTGSIKVPKLFALESYANVHHLVSTVEGRIDQADQAIRVFHQSFPGGSITGAPKIRAMEIIDELEPHVRSAYCGSIVYFSANGQMDSSITIRTLVADHGNLHCWAGGGLVADSKCQQEYQETFTKVGKLTHTLEQDFFEIGRIMSDIEQFLSAPPIDLNLDDIRAALDNEPYAQQIHNPDEEMFPSGYDLKYRSAAVLIPIWKEPENGELYVLLTQRALHMRNHPGQIAFPGGKHDPNDASIQYTALRETLEEVGLSPDCFDLLGELGEYCTISGYCIKPIVAEMTRRSEPQSL</sequence>
<keyword evidence="7" id="KW-0378">Hydrolase</keyword>
<evidence type="ECO:0000313" key="12">
    <source>
        <dbReference type="Proteomes" id="UP001431181"/>
    </source>
</evidence>
<evidence type="ECO:0000256" key="9">
    <source>
        <dbReference type="ARBA" id="ARBA00023211"/>
    </source>
</evidence>
<organism evidence="11 12">
    <name type="scientific">Marinomonas rhodophyticola</name>
    <dbReference type="NCBI Taxonomy" id="2992803"/>
    <lineage>
        <taxon>Bacteria</taxon>
        <taxon>Pseudomonadati</taxon>
        <taxon>Pseudomonadota</taxon>
        <taxon>Gammaproteobacteria</taxon>
        <taxon>Oceanospirillales</taxon>
        <taxon>Oceanospirillaceae</taxon>
        <taxon>Marinomonas</taxon>
    </lineage>
</organism>
<evidence type="ECO:0000256" key="7">
    <source>
        <dbReference type="ARBA" id="ARBA00022801"/>
    </source>
</evidence>
<dbReference type="InterPro" id="IPR000059">
    <property type="entry name" value="NUDIX_hydrolase_NudL_CS"/>
</dbReference>
<dbReference type="Pfam" id="PF04715">
    <property type="entry name" value="Anth_synt_I_N"/>
    <property type="match status" value="1"/>
</dbReference>
<dbReference type="SUPFAM" id="SSF56322">
    <property type="entry name" value="ADC synthase"/>
    <property type="match status" value="1"/>
</dbReference>
<dbReference type="Gene3D" id="3.60.120.10">
    <property type="entry name" value="Anthranilate synthase"/>
    <property type="match status" value="1"/>
</dbReference>
<keyword evidence="5 11" id="KW-0808">Transferase</keyword>
<evidence type="ECO:0000256" key="2">
    <source>
        <dbReference type="ARBA" id="ARBA00001946"/>
    </source>
</evidence>
<proteinExistence type="inferred from homology"/>
<comment type="similarity">
    <text evidence="3">Belongs to the Nudix hydrolase family. PCD1 subfamily.</text>
</comment>
<dbReference type="EC" id="2.6.1.85" evidence="4"/>
<dbReference type="EMBL" id="JAPEUL010000004">
    <property type="protein sequence ID" value="MCW4627967.1"/>
    <property type="molecule type" value="Genomic_DNA"/>
</dbReference>
<dbReference type="InterPro" id="IPR005801">
    <property type="entry name" value="ADC_synthase"/>
</dbReference>
<dbReference type="InterPro" id="IPR015890">
    <property type="entry name" value="Chorismate_C"/>
</dbReference>
<evidence type="ECO:0000256" key="3">
    <source>
        <dbReference type="ARBA" id="ARBA00006506"/>
    </source>
</evidence>
<gene>
    <name evidence="11" type="primary">pabB</name>
    <name evidence="11" type="ORF">ONZ52_02600</name>
</gene>
<dbReference type="RefSeq" id="WP_265217100.1">
    <property type="nucleotide sequence ID" value="NZ_JAPEUL010000004.1"/>
</dbReference>
<comment type="cofactor">
    <cofactor evidence="1">
        <name>Mn(2+)</name>
        <dbReference type="ChEBI" id="CHEBI:29035"/>
    </cofactor>
</comment>
<dbReference type="PROSITE" id="PS01293">
    <property type="entry name" value="NUDIX_COA"/>
    <property type="match status" value="1"/>
</dbReference>
<dbReference type="CDD" id="cd03426">
    <property type="entry name" value="NUDIX_CoAse_Nudt7"/>
    <property type="match status" value="1"/>
</dbReference>
<evidence type="ECO:0000256" key="1">
    <source>
        <dbReference type="ARBA" id="ARBA00001936"/>
    </source>
</evidence>
<dbReference type="InterPro" id="IPR019999">
    <property type="entry name" value="Anth_synth_I-like"/>
</dbReference>
<accession>A0ABT3KBR2</accession>
<dbReference type="Gene3D" id="3.90.79.10">
    <property type="entry name" value="Nucleoside Triphosphate Pyrophosphohydrolase"/>
    <property type="match status" value="1"/>
</dbReference>
<dbReference type="Pfam" id="PF00293">
    <property type="entry name" value="NUDIX"/>
    <property type="match status" value="1"/>
</dbReference>
<dbReference type="PRINTS" id="PR00095">
    <property type="entry name" value="ANTSNTHASEI"/>
</dbReference>
<dbReference type="PANTHER" id="PTHR11236">
    <property type="entry name" value="AMINOBENZOATE/ANTHRANILATE SYNTHASE"/>
    <property type="match status" value="1"/>
</dbReference>
<protein>
    <recommendedName>
        <fullName evidence="4">aminodeoxychorismate synthase</fullName>
        <ecNumber evidence="4">2.6.1.85</ecNumber>
    </recommendedName>
</protein>
<dbReference type="PROSITE" id="PS51462">
    <property type="entry name" value="NUDIX"/>
    <property type="match status" value="1"/>
</dbReference>
<evidence type="ECO:0000256" key="5">
    <source>
        <dbReference type="ARBA" id="ARBA00022679"/>
    </source>
</evidence>
<dbReference type="InterPro" id="IPR000086">
    <property type="entry name" value="NUDIX_hydrolase_dom"/>
</dbReference>
<dbReference type="GO" id="GO:0046820">
    <property type="term" value="F:4-amino-4-deoxychorismate synthase activity"/>
    <property type="evidence" value="ECO:0007669"/>
    <property type="project" value="UniProtKB-EC"/>
</dbReference>
<dbReference type="NCBIfam" id="TIGR00553">
    <property type="entry name" value="pabB"/>
    <property type="match status" value="1"/>
</dbReference>
<keyword evidence="6" id="KW-0479">Metal-binding</keyword>
<comment type="cofactor">
    <cofactor evidence="2">
        <name>Mg(2+)</name>
        <dbReference type="ChEBI" id="CHEBI:18420"/>
    </cofactor>
</comment>
<reference evidence="11" key="1">
    <citation type="submission" date="2022-11" db="EMBL/GenBank/DDBJ databases">
        <title>Marinomonas sp. nov., isolated from marine algae.</title>
        <authorList>
            <person name="Choi D.G."/>
            <person name="Kim J.M."/>
            <person name="Lee J.K."/>
            <person name="Baek J.H."/>
            <person name="Jeon C.O."/>
        </authorList>
    </citation>
    <scope>NUCLEOTIDE SEQUENCE</scope>
    <source>
        <strain evidence="11">KJ51-3</strain>
    </source>
</reference>
<dbReference type="InterPro" id="IPR015797">
    <property type="entry name" value="NUDIX_hydrolase-like_dom_sf"/>
</dbReference>
<evidence type="ECO:0000313" key="11">
    <source>
        <dbReference type="EMBL" id="MCW4627967.1"/>
    </source>
</evidence>